<evidence type="ECO:0000313" key="2">
    <source>
        <dbReference type="EMBL" id="MFL2030158.1"/>
    </source>
</evidence>
<keyword evidence="3" id="KW-1185">Reference proteome</keyword>
<dbReference type="NCBIfam" id="TIGR00199">
    <property type="entry name" value="PncC_domain"/>
    <property type="match status" value="1"/>
</dbReference>
<dbReference type="Pfam" id="PF02464">
    <property type="entry name" value="CinA"/>
    <property type="match status" value="1"/>
</dbReference>
<proteinExistence type="predicted"/>
<organism evidence="2 3">
    <name type="scientific">Loigolactobacillus zhaoyuanensis</name>
    <dbReference type="NCBI Taxonomy" id="2486017"/>
    <lineage>
        <taxon>Bacteria</taxon>
        <taxon>Bacillati</taxon>
        <taxon>Bacillota</taxon>
        <taxon>Bacilli</taxon>
        <taxon>Lactobacillales</taxon>
        <taxon>Lactobacillaceae</taxon>
        <taxon>Loigolactobacillus</taxon>
    </lineage>
</organism>
<accession>A0ABW8UEM4</accession>
<sequence>MDLTTLAQQLAARQLTLTSAESLTSGTFQSQLAATPQASAIYPGGFITYASSAKTKILGVSADLIDQFGVVSPEVATSMALQARKIAATDFALAFTGAAGPDALDGVAVGTVCVGLAGPKIQLAKTYHFNGDAETVMAQSCQAGVDLLAQYLR</sequence>
<evidence type="ECO:0000259" key="1">
    <source>
        <dbReference type="Pfam" id="PF02464"/>
    </source>
</evidence>
<reference evidence="2 3" key="1">
    <citation type="submission" date="2024-08" db="EMBL/GenBank/DDBJ databases">
        <authorList>
            <person name="Arias E."/>
        </authorList>
    </citation>
    <scope>NUCLEOTIDE SEQUENCE [LARGE SCALE GENOMIC DNA]</scope>
    <source>
        <strain evidence="2 3">FAM 25317</strain>
    </source>
</reference>
<feature type="domain" description="CinA C-terminal" evidence="1">
    <location>
        <begin position="5"/>
        <end position="152"/>
    </location>
</feature>
<protein>
    <submittedName>
        <fullName evidence="2">CinA family protein</fullName>
    </submittedName>
</protein>
<dbReference type="SUPFAM" id="SSF142433">
    <property type="entry name" value="CinA-like"/>
    <property type="match status" value="1"/>
</dbReference>
<dbReference type="InterPro" id="IPR008136">
    <property type="entry name" value="CinA_C"/>
</dbReference>
<evidence type="ECO:0000313" key="3">
    <source>
        <dbReference type="Proteomes" id="UP001625389"/>
    </source>
</evidence>
<dbReference type="EMBL" id="JBGQPK010000064">
    <property type="protein sequence ID" value="MFL2030158.1"/>
    <property type="molecule type" value="Genomic_DNA"/>
</dbReference>
<dbReference type="Gene3D" id="3.90.950.20">
    <property type="entry name" value="CinA-like"/>
    <property type="match status" value="1"/>
</dbReference>
<dbReference type="InterPro" id="IPR036653">
    <property type="entry name" value="CinA-like_C"/>
</dbReference>
<gene>
    <name evidence="2" type="ORF">ACEN34_11110</name>
</gene>
<name>A0ABW8UEM4_9LACO</name>
<dbReference type="RefSeq" id="WP_125550442.1">
    <property type="nucleotide sequence ID" value="NZ_JBGQPK010000064.1"/>
</dbReference>
<dbReference type="Proteomes" id="UP001625389">
    <property type="component" value="Unassembled WGS sequence"/>
</dbReference>
<comment type="caution">
    <text evidence="2">The sequence shown here is derived from an EMBL/GenBank/DDBJ whole genome shotgun (WGS) entry which is preliminary data.</text>
</comment>